<feature type="transmembrane region" description="Helical" evidence="2">
    <location>
        <begin position="277"/>
        <end position="297"/>
    </location>
</feature>
<keyword evidence="2" id="KW-0812">Transmembrane</keyword>
<comment type="caution">
    <text evidence="4">The sequence shown here is derived from an EMBL/GenBank/DDBJ whole genome shotgun (WGS) entry which is preliminary data.</text>
</comment>
<dbReference type="EMBL" id="JAWRVI010000033">
    <property type="protein sequence ID" value="KAK4087315.1"/>
    <property type="molecule type" value="Genomic_DNA"/>
</dbReference>
<feature type="transmembrane region" description="Helical" evidence="2">
    <location>
        <begin position="246"/>
        <end position="265"/>
    </location>
</feature>
<gene>
    <name evidence="4" type="ORF">Purlil1_8390</name>
</gene>
<feature type="transmembrane region" description="Helical" evidence="2">
    <location>
        <begin position="387"/>
        <end position="406"/>
    </location>
</feature>
<feature type="compositionally biased region" description="Polar residues" evidence="1">
    <location>
        <begin position="225"/>
        <end position="234"/>
    </location>
</feature>
<organism evidence="4 5">
    <name type="scientific">Purpureocillium lilacinum</name>
    <name type="common">Paecilomyces lilacinus</name>
    <dbReference type="NCBI Taxonomy" id="33203"/>
    <lineage>
        <taxon>Eukaryota</taxon>
        <taxon>Fungi</taxon>
        <taxon>Dikarya</taxon>
        <taxon>Ascomycota</taxon>
        <taxon>Pezizomycotina</taxon>
        <taxon>Sordariomycetes</taxon>
        <taxon>Hypocreomycetidae</taxon>
        <taxon>Hypocreales</taxon>
        <taxon>Ophiocordycipitaceae</taxon>
        <taxon>Purpureocillium</taxon>
    </lineage>
</organism>
<keyword evidence="2" id="KW-1133">Transmembrane helix</keyword>
<feature type="domain" description="DUF7702" evidence="3">
    <location>
        <begin position="241"/>
        <end position="481"/>
    </location>
</feature>
<proteinExistence type="predicted"/>
<keyword evidence="5" id="KW-1185">Reference proteome</keyword>
<feature type="region of interest" description="Disordered" evidence="1">
    <location>
        <begin position="173"/>
        <end position="199"/>
    </location>
</feature>
<feature type="region of interest" description="Disordered" evidence="1">
    <location>
        <begin position="96"/>
        <end position="124"/>
    </location>
</feature>
<dbReference type="PANTHER" id="PTHR42109:SF2">
    <property type="entry name" value="INTEGRAL MEMBRANE PROTEIN"/>
    <property type="match status" value="1"/>
</dbReference>
<dbReference type="InterPro" id="IPR056119">
    <property type="entry name" value="DUF7702"/>
</dbReference>
<feature type="region of interest" description="Disordered" evidence="1">
    <location>
        <begin position="36"/>
        <end position="70"/>
    </location>
</feature>
<evidence type="ECO:0000256" key="1">
    <source>
        <dbReference type="SAM" id="MobiDB-lite"/>
    </source>
</evidence>
<evidence type="ECO:0000259" key="3">
    <source>
        <dbReference type="Pfam" id="PF24800"/>
    </source>
</evidence>
<evidence type="ECO:0000313" key="5">
    <source>
        <dbReference type="Proteomes" id="UP001287286"/>
    </source>
</evidence>
<dbReference type="PANTHER" id="PTHR42109">
    <property type="entry name" value="UNPLACED GENOMIC SCAFFOLD UM_SCAF_CONTIG_1.265, WHOLE GENOME SHOTGUN SEQUENCE"/>
    <property type="match status" value="1"/>
</dbReference>
<name>A0ABR0BTJ8_PURLI</name>
<keyword evidence="2" id="KW-0472">Membrane</keyword>
<evidence type="ECO:0000313" key="4">
    <source>
        <dbReference type="EMBL" id="KAK4087315.1"/>
    </source>
</evidence>
<protein>
    <recommendedName>
        <fullName evidence="3">DUF7702 domain-containing protein</fullName>
    </recommendedName>
</protein>
<feature type="transmembrane region" description="Helical" evidence="2">
    <location>
        <begin position="349"/>
        <end position="367"/>
    </location>
</feature>
<feature type="transmembrane region" description="Helical" evidence="2">
    <location>
        <begin position="418"/>
        <end position="438"/>
    </location>
</feature>
<reference evidence="4 5" key="1">
    <citation type="journal article" date="2024" name="Microbiol. Resour. Announc.">
        <title>Genome annotations for the ascomycete fungi Trichoderma harzianum, Trichoderma aggressivum, and Purpureocillium lilacinum.</title>
        <authorList>
            <person name="Beijen E.P.W."/>
            <person name="Ohm R.A."/>
        </authorList>
    </citation>
    <scope>NUCLEOTIDE SEQUENCE [LARGE SCALE GENOMIC DNA]</scope>
    <source>
        <strain evidence="4 5">CBS 150709</strain>
    </source>
</reference>
<feature type="transmembrane region" description="Helical" evidence="2">
    <location>
        <begin position="458"/>
        <end position="477"/>
    </location>
</feature>
<feature type="region of interest" description="Disordered" evidence="1">
    <location>
        <begin position="218"/>
        <end position="238"/>
    </location>
</feature>
<feature type="transmembrane region" description="Helical" evidence="2">
    <location>
        <begin position="303"/>
        <end position="328"/>
    </location>
</feature>
<sequence length="500" mass="54549">MRVGRVSDNTSTRAFFAEAVLRPRIALHFRHAVPDTASWPRNAPRLSRSRPRRGKWASSNSPDGEGHVCVPCKAGSERQAMISSDVYLGAPESFISWHGPQSGDSKPDPANGSDSRGRARAAPHREIADHRCHRMCVRVPRVLRAGVFLAASCPKRFSPGARQRRQERWQELEVDGAPGRFPGRLPGRQAPASPGDVPERRRWSCLGTMLREPRSVIRPARLHGSGSQTETSSGPRLKMLDPHTSLGIAQTVFYAPMVPLAIYLMKRNGRIRPRMAWWPLIPFSLMRLAGGPVIIALQKNPESIGLIIAAIILLNVGVIPLIVADLGLTRVILMDNYSHSPHSNRIGGLLRATFVIAAGLLGAGGGLGSQTSADLRSVGHGLTLAGYIVFAVELVVLTAMQVYFWRRRSGFLESSQKVLCGALLASPFIMVRTVYGILEVVYQSDNATKWNPVYGSAVVFAFMGLLMEYAALCLYLYTGYSIPPGRGLSVGRDEAPVGKV</sequence>
<evidence type="ECO:0000256" key="2">
    <source>
        <dbReference type="SAM" id="Phobius"/>
    </source>
</evidence>
<dbReference type="Pfam" id="PF24800">
    <property type="entry name" value="DUF7702"/>
    <property type="match status" value="1"/>
</dbReference>
<accession>A0ABR0BTJ8</accession>
<dbReference type="Proteomes" id="UP001287286">
    <property type="component" value="Unassembled WGS sequence"/>
</dbReference>